<keyword evidence="2" id="KW-1185">Reference proteome</keyword>
<reference evidence="1 2" key="1">
    <citation type="submission" date="2017-02" db="EMBL/GenBank/DDBJ databases">
        <title>The new phylogeny of genus Mycobacterium.</title>
        <authorList>
            <person name="Tortoli E."/>
            <person name="Trovato A."/>
            <person name="Cirillo D.M."/>
        </authorList>
    </citation>
    <scope>NUCLEOTIDE SEQUENCE [LARGE SCALE GENOMIC DNA]</scope>
    <source>
        <strain evidence="1 2">DSM 44471</strain>
    </source>
</reference>
<dbReference type="EMBL" id="MVHR01000026">
    <property type="protein sequence ID" value="ORA71395.1"/>
    <property type="molecule type" value="Genomic_DNA"/>
</dbReference>
<dbReference type="AlphaFoldDB" id="A0A1X0DG86"/>
<organism evidence="1 2">
    <name type="scientific">Mycobacterium heidelbergense</name>
    <dbReference type="NCBI Taxonomy" id="53376"/>
    <lineage>
        <taxon>Bacteria</taxon>
        <taxon>Bacillati</taxon>
        <taxon>Actinomycetota</taxon>
        <taxon>Actinomycetes</taxon>
        <taxon>Mycobacteriales</taxon>
        <taxon>Mycobacteriaceae</taxon>
        <taxon>Mycobacterium</taxon>
        <taxon>Mycobacterium simiae complex</taxon>
    </lineage>
</organism>
<sequence>MLAGFDLVSEVIVTYLEIAAAHLGGLAALYRAEELIFSPLPVARSIVEHSSRVLWVLGDSPIRYVDILARAYLETFASAEATKAAASRLGSKQDENYLAAKWRWTEVRRRAIATFPGATAEDLSESAPGRTLAAQRFLGPEAGVEWMFGLLARSAGSSLRGSQARGVYGLLSSGTHPSLDLARQFREPVNRGDYVEFTLRVNSTHLQRLLTTAVATFYNALSYVIDFYGADHSPHDRLTATIEKALPGTLT</sequence>
<evidence type="ECO:0000313" key="2">
    <source>
        <dbReference type="Proteomes" id="UP000192566"/>
    </source>
</evidence>
<dbReference type="Proteomes" id="UP000192566">
    <property type="component" value="Unassembled WGS sequence"/>
</dbReference>
<protein>
    <submittedName>
        <fullName evidence="1">Uncharacterized protein</fullName>
    </submittedName>
</protein>
<proteinExistence type="predicted"/>
<gene>
    <name evidence="1" type="ORF">BST25_16845</name>
</gene>
<evidence type="ECO:0000313" key="1">
    <source>
        <dbReference type="EMBL" id="ORA71395.1"/>
    </source>
</evidence>
<accession>A0A1X0DG86</accession>
<name>A0A1X0DG86_MYCHE</name>
<comment type="caution">
    <text evidence="1">The sequence shown here is derived from an EMBL/GenBank/DDBJ whole genome shotgun (WGS) entry which is preliminary data.</text>
</comment>